<dbReference type="Gene3D" id="1.10.1740.10">
    <property type="match status" value="1"/>
</dbReference>
<dbReference type="SUPFAM" id="SSF88946">
    <property type="entry name" value="Sigma2 domain of RNA polymerase sigma factors"/>
    <property type="match status" value="1"/>
</dbReference>
<dbReference type="Gene3D" id="1.10.10.10">
    <property type="entry name" value="Winged helix-like DNA-binding domain superfamily/Winged helix DNA-binding domain"/>
    <property type="match status" value="1"/>
</dbReference>
<proteinExistence type="inferred from homology"/>
<dbReference type="GO" id="GO:0003677">
    <property type="term" value="F:DNA binding"/>
    <property type="evidence" value="ECO:0007669"/>
    <property type="project" value="InterPro"/>
</dbReference>
<dbReference type="NCBIfam" id="TIGR02937">
    <property type="entry name" value="sigma70-ECF"/>
    <property type="match status" value="1"/>
</dbReference>
<dbReference type="OrthoDB" id="659948at2"/>
<organism evidence="7 8">
    <name type="scientific">Parapedobacter composti</name>
    <dbReference type="NCBI Taxonomy" id="623281"/>
    <lineage>
        <taxon>Bacteria</taxon>
        <taxon>Pseudomonadati</taxon>
        <taxon>Bacteroidota</taxon>
        <taxon>Sphingobacteriia</taxon>
        <taxon>Sphingobacteriales</taxon>
        <taxon>Sphingobacteriaceae</taxon>
        <taxon>Parapedobacter</taxon>
    </lineage>
</organism>
<feature type="domain" description="RNA polymerase sigma factor 70 region 4 type 2" evidence="6">
    <location>
        <begin position="126"/>
        <end position="176"/>
    </location>
</feature>
<dbReference type="Proteomes" id="UP000199577">
    <property type="component" value="Unassembled WGS sequence"/>
</dbReference>
<dbReference type="PANTHER" id="PTHR43133">
    <property type="entry name" value="RNA POLYMERASE ECF-TYPE SIGMA FACTO"/>
    <property type="match status" value="1"/>
</dbReference>
<evidence type="ECO:0000313" key="8">
    <source>
        <dbReference type="Proteomes" id="UP000199577"/>
    </source>
</evidence>
<dbReference type="AlphaFoldDB" id="A0A1I1FWM0"/>
<feature type="domain" description="RNA polymerase sigma-70 region 2" evidence="5">
    <location>
        <begin position="25"/>
        <end position="92"/>
    </location>
</feature>
<dbReference type="InterPro" id="IPR036388">
    <property type="entry name" value="WH-like_DNA-bd_sf"/>
</dbReference>
<dbReference type="SUPFAM" id="SSF88659">
    <property type="entry name" value="Sigma3 and sigma4 domains of RNA polymerase sigma factors"/>
    <property type="match status" value="1"/>
</dbReference>
<dbReference type="EMBL" id="FOLL01000003">
    <property type="protein sequence ID" value="SFC03436.1"/>
    <property type="molecule type" value="Genomic_DNA"/>
</dbReference>
<dbReference type="STRING" id="623281.SAMN05421747_103190"/>
<dbReference type="InterPro" id="IPR007627">
    <property type="entry name" value="RNA_pol_sigma70_r2"/>
</dbReference>
<evidence type="ECO:0000313" key="7">
    <source>
        <dbReference type="EMBL" id="SFC03436.1"/>
    </source>
</evidence>
<evidence type="ECO:0000256" key="4">
    <source>
        <dbReference type="ARBA" id="ARBA00023163"/>
    </source>
</evidence>
<dbReference type="InterPro" id="IPR039425">
    <property type="entry name" value="RNA_pol_sigma-70-like"/>
</dbReference>
<dbReference type="PANTHER" id="PTHR43133:SF46">
    <property type="entry name" value="RNA POLYMERASE SIGMA-70 FACTOR ECF SUBFAMILY"/>
    <property type="match status" value="1"/>
</dbReference>
<reference evidence="8" key="1">
    <citation type="submission" date="2016-10" db="EMBL/GenBank/DDBJ databases">
        <authorList>
            <person name="Varghese N."/>
            <person name="Submissions S."/>
        </authorList>
    </citation>
    <scope>NUCLEOTIDE SEQUENCE [LARGE SCALE GENOMIC DNA]</scope>
    <source>
        <strain evidence="8">DSM 22900</strain>
    </source>
</reference>
<name>A0A1I1FWM0_9SPHI</name>
<dbReference type="Pfam" id="PF04542">
    <property type="entry name" value="Sigma70_r2"/>
    <property type="match status" value="1"/>
</dbReference>
<protein>
    <submittedName>
        <fullName evidence="7">RNA polymerase sigma-70 factor, ECF subfamily</fullName>
    </submittedName>
</protein>
<dbReference type="InterPro" id="IPR013324">
    <property type="entry name" value="RNA_pol_sigma_r3/r4-like"/>
</dbReference>
<keyword evidence="2" id="KW-0805">Transcription regulation</keyword>
<sequence>MERHTDADLLALIRQDDHQAFSRLMGKYRAALVGYIRKRVGSGQEAEDHVQDIFLSLWQNRHQVGPDPSGSLAGYLYTAAKYTVIDCYAKRRAEVPYGDMLGEILDIAAHERVDTDYLVAELQAIIGHEVAQMPGRLRQVYQLSREENLSIKEIALQLMLSEQTIKNNISAALYQLRSAIRRYKEGVLAAVILLRFAIQLFNDCLTLL</sequence>
<gene>
    <name evidence="7" type="ORF">SAMN05421747_103190</name>
</gene>
<comment type="similarity">
    <text evidence="1">Belongs to the sigma-70 factor family. ECF subfamily.</text>
</comment>
<keyword evidence="8" id="KW-1185">Reference proteome</keyword>
<evidence type="ECO:0000256" key="2">
    <source>
        <dbReference type="ARBA" id="ARBA00023015"/>
    </source>
</evidence>
<dbReference type="GO" id="GO:0016987">
    <property type="term" value="F:sigma factor activity"/>
    <property type="evidence" value="ECO:0007669"/>
    <property type="project" value="UniProtKB-KW"/>
</dbReference>
<evidence type="ECO:0000259" key="6">
    <source>
        <dbReference type="Pfam" id="PF08281"/>
    </source>
</evidence>
<dbReference type="Pfam" id="PF08281">
    <property type="entry name" value="Sigma70_r4_2"/>
    <property type="match status" value="1"/>
</dbReference>
<evidence type="ECO:0000259" key="5">
    <source>
        <dbReference type="Pfam" id="PF04542"/>
    </source>
</evidence>
<dbReference type="InterPro" id="IPR013249">
    <property type="entry name" value="RNA_pol_sigma70_r4_t2"/>
</dbReference>
<evidence type="ECO:0000256" key="3">
    <source>
        <dbReference type="ARBA" id="ARBA00023082"/>
    </source>
</evidence>
<dbReference type="InterPro" id="IPR014284">
    <property type="entry name" value="RNA_pol_sigma-70_dom"/>
</dbReference>
<accession>A0A1I1FWM0</accession>
<dbReference type="InterPro" id="IPR013325">
    <property type="entry name" value="RNA_pol_sigma_r2"/>
</dbReference>
<dbReference type="GO" id="GO:0006352">
    <property type="term" value="P:DNA-templated transcription initiation"/>
    <property type="evidence" value="ECO:0007669"/>
    <property type="project" value="InterPro"/>
</dbReference>
<dbReference type="RefSeq" id="WP_090972059.1">
    <property type="nucleotide sequence ID" value="NZ_FOLL01000003.1"/>
</dbReference>
<keyword evidence="4" id="KW-0804">Transcription</keyword>
<keyword evidence="3" id="KW-0731">Sigma factor</keyword>
<evidence type="ECO:0000256" key="1">
    <source>
        <dbReference type="ARBA" id="ARBA00010641"/>
    </source>
</evidence>